<reference evidence="1 2" key="1">
    <citation type="submission" date="2019-11" db="EMBL/GenBank/DDBJ databases">
        <title>Genome sequences of 17 halophilic strains isolated from different environments.</title>
        <authorList>
            <person name="Furrow R.E."/>
        </authorList>
    </citation>
    <scope>NUCLEOTIDE SEQUENCE [LARGE SCALE GENOMIC DNA]</scope>
    <source>
        <strain evidence="1 2">22511_23_Filter</strain>
    </source>
</reference>
<dbReference type="RefSeq" id="WP_160835264.1">
    <property type="nucleotide sequence ID" value="NZ_WMET01000001.1"/>
</dbReference>
<proteinExistence type="predicted"/>
<sequence length="47" mass="5191">MNKVRAVHHEAFDAGNGTTGLNLKQTSREMLMELFSTAGVCIGRRLE</sequence>
<dbReference type="Proteomes" id="UP000460949">
    <property type="component" value="Unassembled WGS sequence"/>
</dbReference>
<gene>
    <name evidence="1" type="ORF">GLW04_02910</name>
</gene>
<protein>
    <submittedName>
        <fullName evidence="1">Uncharacterized protein</fullName>
    </submittedName>
</protein>
<accession>A0A845DN81</accession>
<name>A0A845DN81_9BACI</name>
<dbReference type="EMBL" id="WMET01000001">
    <property type="protein sequence ID" value="MYL18823.1"/>
    <property type="molecule type" value="Genomic_DNA"/>
</dbReference>
<comment type="caution">
    <text evidence="1">The sequence shown here is derived from an EMBL/GenBank/DDBJ whole genome shotgun (WGS) entry which is preliminary data.</text>
</comment>
<evidence type="ECO:0000313" key="2">
    <source>
        <dbReference type="Proteomes" id="UP000460949"/>
    </source>
</evidence>
<organism evidence="1 2">
    <name type="scientific">Halobacillus litoralis</name>
    <dbReference type="NCBI Taxonomy" id="45668"/>
    <lineage>
        <taxon>Bacteria</taxon>
        <taxon>Bacillati</taxon>
        <taxon>Bacillota</taxon>
        <taxon>Bacilli</taxon>
        <taxon>Bacillales</taxon>
        <taxon>Bacillaceae</taxon>
        <taxon>Halobacillus</taxon>
    </lineage>
</organism>
<evidence type="ECO:0000313" key="1">
    <source>
        <dbReference type="EMBL" id="MYL18823.1"/>
    </source>
</evidence>
<dbReference type="AlphaFoldDB" id="A0A845DN81"/>